<proteinExistence type="predicted"/>
<accession>A0ABN4D2G1</accession>
<dbReference type="Pfam" id="PF03692">
    <property type="entry name" value="CxxCxxCC"/>
    <property type="match status" value="1"/>
</dbReference>
<dbReference type="Proteomes" id="UP000023772">
    <property type="component" value="Chromosome"/>
</dbReference>
<gene>
    <name evidence="1" type="ORF">FH5T_02980</name>
</gene>
<name>A0ABN4D2G1_9BACT</name>
<organism evidence="1 2">
    <name type="scientific">Draconibacterium orientale</name>
    <dbReference type="NCBI Taxonomy" id="1168034"/>
    <lineage>
        <taxon>Bacteria</taxon>
        <taxon>Pseudomonadati</taxon>
        <taxon>Bacteroidota</taxon>
        <taxon>Bacteroidia</taxon>
        <taxon>Marinilabiliales</taxon>
        <taxon>Prolixibacteraceae</taxon>
        <taxon>Draconibacterium</taxon>
    </lineage>
</organism>
<sequence length="227" mass="26292">MLLFYHKFNILNQNIDMTTNPQFEQLEKAFFHDGYQLAMKAIEANMEQEALHQSLKEMYAAIDGLIDSLFVYARQQNQSIHCKRGCSWCCHQPVFALDYELEYLQAFIEKSFDAETISGIAEKAKQKQDKLGHLKGDELMNAKHPCPLLKDKTCMAYDARPIACRIYLSSDVKSCVHFYKHPDDKTTYPALLDMPMRLGRMMNEGFKSALKTNGIETKEFRIEEKLL</sequence>
<evidence type="ECO:0000313" key="2">
    <source>
        <dbReference type="Proteomes" id="UP000023772"/>
    </source>
</evidence>
<evidence type="ECO:0008006" key="3">
    <source>
        <dbReference type="Google" id="ProtNLM"/>
    </source>
</evidence>
<evidence type="ECO:0000313" key="1">
    <source>
        <dbReference type="EMBL" id="AHW61514.1"/>
    </source>
</evidence>
<dbReference type="InterPro" id="IPR005358">
    <property type="entry name" value="Puta_zinc/iron-chelating_dom"/>
</dbReference>
<protein>
    <recommendedName>
        <fullName evidence="3">Zinc-or iron-chelating domain-containing protein</fullName>
    </recommendedName>
</protein>
<keyword evidence="2" id="KW-1185">Reference proteome</keyword>
<dbReference type="EMBL" id="CP007451">
    <property type="protein sequence ID" value="AHW61514.1"/>
    <property type="molecule type" value="Genomic_DNA"/>
</dbReference>
<reference evidence="1 2" key="1">
    <citation type="submission" date="2014-03" db="EMBL/GenBank/DDBJ databases">
        <title>Complete genome sequence of a deeply braunched marine Bacteroidia bacterium Draconibacterium orientale type strain FH5T.</title>
        <authorList>
            <person name="Li X."/>
            <person name="Wang X."/>
            <person name="Xie Z."/>
            <person name="Du Z."/>
            <person name="Chen G."/>
        </authorList>
    </citation>
    <scope>NUCLEOTIDE SEQUENCE [LARGE SCALE GENOMIC DNA]</scope>
    <source>
        <strain evidence="1 2">FH5</strain>
    </source>
</reference>